<dbReference type="SMR" id="A0A7M7QFF7"/>
<evidence type="ECO:0000313" key="1">
    <source>
        <dbReference type="EnsemblMetazoa" id="XP_031786608"/>
    </source>
</evidence>
<evidence type="ECO:0000313" key="2">
    <source>
        <dbReference type="Proteomes" id="UP000002358"/>
    </source>
</evidence>
<keyword evidence="2" id="KW-1185">Reference proteome</keyword>
<name>A0A7M7QFF7_NASVI</name>
<dbReference type="Proteomes" id="UP000002358">
    <property type="component" value="Chromosome 4"/>
</dbReference>
<dbReference type="GeneID" id="107981786"/>
<proteinExistence type="predicted"/>
<accession>A0A7M7QFF7</accession>
<sequence length="108" mass="12714">MKLEQKRIISLVRITWITAFKISRLTTKRRSSEFCARYRHLIKNYLKCNYHTLTLIVLEIGIKNYLCDNAKKFRATSTIPQEDTDHSALQRLLQHHLPPSHPPTTINN</sequence>
<organism evidence="1 2">
    <name type="scientific">Nasonia vitripennis</name>
    <name type="common">Parasitic wasp</name>
    <dbReference type="NCBI Taxonomy" id="7425"/>
    <lineage>
        <taxon>Eukaryota</taxon>
        <taxon>Metazoa</taxon>
        <taxon>Ecdysozoa</taxon>
        <taxon>Arthropoda</taxon>
        <taxon>Hexapoda</taxon>
        <taxon>Insecta</taxon>
        <taxon>Pterygota</taxon>
        <taxon>Neoptera</taxon>
        <taxon>Endopterygota</taxon>
        <taxon>Hymenoptera</taxon>
        <taxon>Apocrita</taxon>
        <taxon>Proctotrupomorpha</taxon>
        <taxon>Chalcidoidea</taxon>
        <taxon>Pteromalidae</taxon>
        <taxon>Pteromalinae</taxon>
        <taxon>Nasonia</taxon>
    </lineage>
</organism>
<protein>
    <submittedName>
        <fullName evidence="1">Uncharacterized protein</fullName>
    </submittedName>
</protein>
<reference evidence="1" key="1">
    <citation type="submission" date="2021-01" db="UniProtKB">
        <authorList>
            <consortium name="EnsemblMetazoa"/>
        </authorList>
    </citation>
    <scope>IDENTIFICATION</scope>
</reference>
<dbReference type="AlphaFoldDB" id="A0A7M7QFF7"/>
<dbReference type="EnsemblMetazoa" id="XM_031930748">
    <property type="protein sequence ID" value="XP_031786608"/>
    <property type="gene ID" value="LOC107981786"/>
</dbReference>
<dbReference type="RefSeq" id="XP_031786608.1">
    <property type="nucleotide sequence ID" value="XM_031930748.1"/>
</dbReference>